<sequence>MLAQFSIWALDDPHLRNEMATIRQLLEDEGFDFDMKRMSTTIEGSFEQITSVIGQCHERLSESHKRLLVNITIDDDRA</sequence>
<name>A0A5B9QH58_9BACT</name>
<reference evidence="2 3" key="1">
    <citation type="submission" date="2019-08" db="EMBL/GenBank/DDBJ databases">
        <title>Deep-cultivation of Planctomycetes and their phenomic and genomic characterization uncovers novel biology.</title>
        <authorList>
            <person name="Wiegand S."/>
            <person name="Jogler M."/>
            <person name="Boedeker C."/>
            <person name="Pinto D."/>
            <person name="Vollmers J."/>
            <person name="Rivas-Marin E."/>
            <person name="Kohn T."/>
            <person name="Peeters S.H."/>
            <person name="Heuer A."/>
            <person name="Rast P."/>
            <person name="Oberbeckmann S."/>
            <person name="Bunk B."/>
            <person name="Jeske O."/>
            <person name="Meyerdierks A."/>
            <person name="Storesund J.E."/>
            <person name="Kallscheuer N."/>
            <person name="Luecker S."/>
            <person name="Lage O.M."/>
            <person name="Pohl T."/>
            <person name="Merkel B.J."/>
            <person name="Hornburger P."/>
            <person name="Mueller R.-W."/>
            <person name="Bruemmer F."/>
            <person name="Labrenz M."/>
            <person name="Spormann A.M."/>
            <person name="Op den Camp H."/>
            <person name="Overmann J."/>
            <person name="Amann R."/>
            <person name="Jetten M.S.M."/>
            <person name="Mascher T."/>
            <person name="Medema M.H."/>
            <person name="Devos D.P."/>
            <person name="Kaster A.-K."/>
            <person name="Ovreas L."/>
            <person name="Rohde M."/>
            <person name="Galperin M.Y."/>
            <person name="Jogler C."/>
        </authorList>
    </citation>
    <scope>NUCLEOTIDE SEQUENCE [LARGE SCALE GENOMIC DNA]</scope>
    <source>
        <strain evidence="2 3">Pr1d</strain>
    </source>
</reference>
<dbReference type="Pfam" id="PF01910">
    <property type="entry name" value="Thiamine_BP"/>
    <property type="match status" value="1"/>
</dbReference>
<evidence type="ECO:0000313" key="3">
    <source>
        <dbReference type="Proteomes" id="UP000323917"/>
    </source>
</evidence>
<keyword evidence="3" id="KW-1185">Reference proteome</keyword>
<dbReference type="EMBL" id="CP042913">
    <property type="protein sequence ID" value="QEG36942.1"/>
    <property type="molecule type" value="Genomic_DNA"/>
</dbReference>
<dbReference type="RefSeq" id="WP_148075234.1">
    <property type="nucleotide sequence ID" value="NZ_CP042913.1"/>
</dbReference>
<organism evidence="2 3">
    <name type="scientific">Bythopirellula goksoeyrii</name>
    <dbReference type="NCBI Taxonomy" id="1400387"/>
    <lineage>
        <taxon>Bacteria</taxon>
        <taxon>Pseudomonadati</taxon>
        <taxon>Planctomycetota</taxon>
        <taxon>Planctomycetia</taxon>
        <taxon>Pirellulales</taxon>
        <taxon>Lacipirellulaceae</taxon>
        <taxon>Bythopirellula</taxon>
    </lineage>
</organism>
<dbReference type="KEGG" id="bgok:Pr1d_42820"/>
<dbReference type="OrthoDB" id="9793516at2"/>
<accession>A0A5B9QH58</accession>
<protein>
    <recommendedName>
        <fullName evidence="1">Thiamine-binding protein domain-containing protein</fullName>
    </recommendedName>
</protein>
<dbReference type="Proteomes" id="UP000323917">
    <property type="component" value="Chromosome"/>
</dbReference>
<feature type="domain" description="Thiamine-binding protein" evidence="1">
    <location>
        <begin position="4"/>
        <end position="77"/>
    </location>
</feature>
<dbReference type="Gene3D" id="3.30.70.930">
    <property type="match status" value="1"/>
</dbReference>
<dbReference type="InterPro" id="IPR002767">
    <property type="entry name" value="Thiamine_BP"/>
</dbReference>
<dbReference type="InterPro" id="IPR029756">
    <property type="entry name" value="MTH1187/YkoF-like"/>
</dbReference>
<evidence type="ECO:0000313" key="2">
    <source>
        <dbReference type="EMBL" id="QEG36942.1"/>
    </source>
</evidence>
<dbReference type="SUPFAM" id="SSF89957">
    <property type="entry name" value="MTH1187/YkoF-like"/>
    <property type="match status" value="1"/>
</dbReference>
<proteinExistence type="predicted"/>
<evidence type="ECO:0000259" key="1">
    <source>
        <dbReference type="Pfam" id="PF01910"/>
    </source>
</evidence>
<gene>
    <name evidence="2" type="ORF">Pr1d_42820</name>
</gene>
<dbReference type="AlphaFoldDB" id="A0A5B9QH58"/>